<reference evidence="8 9" key="1">
    <citation type="submission" date="2017-06" db="EMBL/GenBank/DDBJ databases">
        <title>Comparative genomic analysis of Ambrosia Fusariam Clade fungi.</title>
        <authorList>
            <person name="Stajich J.E."/>
            <person name="Carrillo J."/>
            <person name="Kijimoto T."/>
            <person name="Eskalen A."/>
            <person name="O'Donnell K."/>
            <person name="Kasson M."/>
        </authorList>
    </citation>
    <scope>NUCLEOTIDE SEQUENCE [LARGE SCALE GENOMIC DNA]</scope>
    <source>
        <strain evidence="8 9">NRRL62579</strain>
    </source>
</reference>
<dbReference type="GO" id="GO:0006508">
    <property type="term" value="P:proteolysis"/>
    <property type="evidence" value="ECO:0007669"/>
    <property type="project" value="UniProtKB-KW"/>
</dbReference>
<keyword evidence="4" id="KW-0732">Signal</keyword>
<dbReference type="GO" id="GO:0000324">
    <property type="term" value="C:fungal-type vacuole"/>
    <property type="evidence" value="ECO:0007669"/>
    <property type="project" value="TreeGrafter"/>
</dbReference>
<gene>
    <name evidence="8" type="ORF">CEP52_007065</name>
</gene>
<keyword evidence="7" id="KW-0472">Membrane</keyword>
<evidence type="ECO:0000256" key="6">
    <source>
        <dbReference type="ARBA" id="ARBA00023180"/>
    </source>
</evidence>
<dbReference type="InterPro" id="IPR029058">
    <property type="entry name" value="AB_hydrolase_fold"/>
</dbReference>
<feature type="transmembrane region" description="Helical" evidence="7">
    <location>
        <begin position="27"/>
        <end position="48"/>
    </location>
</feature>
<evidence type="ECO:0000256" key="5">
    <source>
        <dbReference type="ARBA" id="ARBA00022801"/>
    </source>
</evidence>
<keyword evidence="6" id="KW-0325">Glycoprotein</keyword>
<proteinExistence type="inferred from homology"/>
<dbReference type="SUPFAM" id="SSF53474">
    <property type="entry name" value="alpha/beta-Hydrolases"/>
    <property type="match status" value="1"/>
</dbReference>
<dbReference type="InterPro" id="IPR033124">
    <property type="entry name" value="Ser_caboxypep_his_AS"/>
</dbReference>
<evidence type="ECO:0000256" key="2">
    <source>
        <dbReference type="ARBA" id="ARBA00022645"/>
    </source>
</evidence>
<protein>
    <recommendedName>
        <fullName evidence="10">Carboxypeptidase S1</fullName>
    </recommendedName>
</protein>
<evidence type="ECO:0000256" key="4">
    <source>
        <dbReference type="ARBA" id="ARBA00022729"/>
    </source>
</evidence>
<dbReference type="Pfam" id="PF00450">
    <property type="entry name" value="Peptidase_S10"/>
    <property type="match status" value="1"/>
</dbReference>
<evidence type="ECO:0000256" key="7">
    <source>
        <dbReference type="SAM" id="Phobius"/>
    </source>
</evidence>
<keyword evidence="3" id="KW-0645">Protease</keyword>
<keyword evidence="5" id="KW-0378">Hydrolase</keyword>
<evidence type="ECO:0000313" key="9">
    <source>
        <dbReference type="Proteomes" id="UP000287144"/>
    </source>
</evidence>
<evidence type="ECO:0000313" key="8">
    <source>
        <dbReference type="EMBL" id="RSM04064.1"/>
    </source>
</evidence>
<name>A0A428TPX0_9HYPO</name>
<dbReference type="InterPro" id="IPR001563">
    <property type="entry name" value="Peptidase_S10"/>
</dbReference>
<dbReference type="Proteomes" id="UP000287144">
    <property type="component" value="Unassembled WGS sequence"/>
</dbReference>
<dbReference type="Gene3D" id="3.40.50.1820">
    <property type="entry name" value="alpha/beta hydrolase"/>
    <property type="match status" value="1"/>
</dbReference>
<evidence type="ECO:0000256" key="3">
    <source>
        <dbReference type="ARBA" id="ARBA00022670"/>
    </source>
</evidence>
<evidence type="ECO:0000256" key="1">
    <source>
        <dbReference type="ARBA" id="ARBA00009431"/>
    </source>
</evidence>
<keyword evidence="9" id="KW-1185">Reference proteome</keyword>
<dbReference type="PRINTS" id="PR00724">
    <property type="entry name" value="CRBOXYPTASEC"/>
</dbReference>
<evidence type="ECO:0008006" key="10">
    <source>
        <dbReference type="Google" id="ProtNLM"/>
    </source>
</evidence>
<dbReference type="GO" id="GO:0004185">
    <property type="term" value="F:serine-type carboxypeptidase activity"/>
    <property type="evidence" value="ECO:0007669"/>
    <property type="project" value="InterPro"/>
</dbReference>
<dbReference type="PROSITE" id="PS00560">
    <property type="entry name" value="CARBOXYPEPT_SER_HIS"/>
    <property type="match status" value="1"/>
</dbReference>
<dbReference type="AlphaFoldDB" id="A0A428TPX0"/>
<dbReference type="EMBL" id="NKCK01000062">
    <property type="protein sequence ID" value="RSM04064.1"/>
    <property type="molecule type" value="Genomic_DNA"/>
</dbReference>
<dbReference type="PANTHER" id="PTHR11802">
    <property type="entry name" value="SERINE PROTEASE FAMILY S10 SERINE CARBOXYPEPTIDASE"/>
    <property type="match status" value="1"/>
</dbReference>
<keyword evidence="7" id="KW-1133">Transmembrane helix</keyword>
<sequence length="662" mass="73384">MHAKLKRLFCTSFDSLMINNVNVYQPLFIPFLSVMALLSTLFLSLGTLTDAQQFVPPPQGLQALQSKLFQGAEISYKKTSICETTCGVNSYSGYVTLPKHLLPDAKDWDDDVSAHLFFWYFESRNDPYNAPTSVYLGGGPGTTSFDGASGFPCLFNPDGNSTTLNDFSWNNNVNMLYVDQPIGTGFSYAKLANGTLDVLSHTFTPSEDGEVPEVNATTFQATLDARLPETVPKTTMSAARTFWAFAQVWFNEFPEWKTESDEISLWTSSYGGMYGPHFFSYFQDQNELIENGTPSLKNATTLNLATLGLDEPGIDYRAMTMGYPTFGHNNTYGIQVLSEEVYEELMAQIVAPDEGCYALIDRCRGLVAEGDPERFGTNETVNEACVEATNMCFGVIQGAYGLLSNRSPFDVTVSNVTVLPWHYMDNYFNQAWVQQELGVPLNFTADWGLIAKGFLGETGDPMIGGFTTLEKVIQRGVNVAIIYGDRDYRCPWYGGENVSLALNFQDAEGFRSAGYEFITTNSSRKAGFVREHGNLSFSRIFQAGHGVPAYQPETMSELFERAMFGRDIATGKVNLAQNRTYSTTGPKSVADVKNMVTEELENLCFVRLPESCTDEQLAALANGTALVKDWIVVEPRGKKPKPIKTARRQGWGWLVLKPALGF</sequence>
<dbReference type="STRING" id="1325735.A0A428TPX0"/>
<accession>A0A428TPX0</accession>
<comment type="caution">
    <text evidence="8">The sequence shown here is derived from an EMBL/GenBank/DDBJ whole genome shotgun (WGS) entry which is preliminary data.</text>
</comment>
<comment type="similarity">
    <text evidence="1">Belongs to the peptidase S10 family.</text>
</comment>
<keyword evidence="7" id="KW-0812">Transmembrane</keyword>
<organism evidence="8 9">
    <name type="scientific">Fusarium oligoseptatum</name>
    <dbReference type="NCBI Taxonomy" id="2604345"/>
    <lineage>
        <taxon>Eukaryota</taxon>
        <taxon>Fungi</taxon>
        <taxon>Dikarya</taxon>
        <taxon>Ascomycota</taxon>
        <taxon>Pezizomycotina</taxon>
        <taxon>Sordariomycetes</taxon>
        <taxon>Hypocreomycetidae</taxon>
        <taxon>Hypocreales</taxon>
        <taxon>Nectriaceae</taxon>
        <taxon>Fusarium</taxon>
        <taxon>Fusarium solani species complex</taxon>
    </lineage>
</organism>
<keyword evidence="2" id="KW-0121">Carboxypeptidase</keyword>
<dbReference type="PANTHER" id="PTHR11802:SF189">
    <property type="entry name" value="CARBOXYPEPTIDASE"/>
    <property type="match status" value="1"/>
</dbReference>